<evidence type="ECO:0000313" key="5">
    <source>
        <dbReference type="EMBL" id="RBO88423.1"/>
    </source>
</evidence>
<evidence type="ECO:0000313" key="6">
    <source>
        <dbReference type="Proteomes" id="UP000252586"/>
    </source>
</evidence>
<dbReference type="AlphaFoldDB" id="A0A366DEF3"/>
<dbReference type="OrthoDB" id="3774920at2"/>
<comment type="caution">
    <text evidence="5">The sequence shown here is derived from an EMBL/GenBank/DDBJ whole genome shotgun (WGS) entry which is preliminary data.</text>
</comment>
<dbReference type="GO" id="GO:0016491">
    <property type="term" value="F:oxidoreductase activity"/>
    <property type="evidence" value="ECO:0007669"/>
    <property type="project" value="UniProtKB-KW"/>
</dbReference>
<name>A0A366DEF3_9NOCA</name>
<dbReference type="PANTHER" id="PTHR23026:SF90">
    <property type="entry name" value="IODOTYROSINE DEIODINASE 1"/>
    <property type="match status" value="1"/>
</dbReference>
<organism evidence="5 6">
    <name type="scientific">Nocardia puris</name>
    <dbReference type="NCBI Taxonomy" id="208602"/>
    <lineage>
        <taxon>Bacteria</taxon>
        <taxon>Bacillati</taxon>
        <taxon>Actinomycetota</taxon>
        <taxon>Actinomycetes</taxon>
        <taxon>Mycobacteriales</taxon>
        <taxon>Nocardiaceae</taxon>
        <taxon>Nocardia</taxon>
    </lineage>
</organism>
<proteinExistence type="predicted"/>
<evidence type="ECO:0000256" key="1">
    <source>
        <dbReference type="ARBA" id="ARBA00022630"/>
    </source>
</evidence>
<dbReference type="STRING" id="1210090.GCA_001613185_04923"/>
<dbReference type="PANTHER" id="PTHR23026">
    <property type="entry name" value="NADPH NITROREDUCTASE"/>
    <property type="match status" value="1"/>
</dbReference>
<reference evidence="5 6" key="1">
    <citation type="submission" date="2018-06" db="EMBL/GenBank/DDBJ databases">
        <title>Genomic Encyclopedia of Type Strains, Phase IV (KMG-IV): sequencing the most valuable type-strain genomes for metagenomic binning, comparative biology and taxonomic classification.</title>
        <authorList>
            <person name="Goeker M."/>
        </authorList>
    </citation>
    <scope>NUCLEOTIDE SEQUENCE [LARGE SCALE GENOMIC DNA]</scope>
    <source>
        <strain evidence="5 6">DSM 44599</strain>
    </source>
</reference>
<keyword evidence="1" id="KW-0285">Flavoprotein</keyword>
<keyword evidence="2" id="KW-0288">FMN</keyword>
<accession>A0A366DEF3</accession>
<dbReference type="Proteomes" id="UP000252586">
    <property type="component" value="Unassembled WGS sequence"/>
</dbReference>
<dbReference type="InterPro" id="IPR029479">
    <property type="entry name" value="Nitroreductase"/>
</dbReference>
<dbReference type="SUPFAM" id="SSF55469">
    <property type="entry name" value="FMN-dependent nitroreductase-like"/>
    <property type="match status" value="1"/>
</dbReference>
<evidence type="ECO:0000256" key="2">
    <source>
        <dbReference type="ARBA" id="ARBA00022643"/>
    </source>
</evidence>
<dbReference type="RefSeq" id="WP_067511584.1">
    <property type="nucleotide sequence ID" value="NZ_CP107943.1"/>
</dbReference>
<dbReference type="InterPro" id="IPR050627">
    <property type="entry name" value="Nitroreductase/BluB"/>
</dbReference>
<keyword evidence="3" id="KW-0560">Oxidoreductase</keyword>
<sequence>MSSELLRTTRAFRKRLDLTRPVARRDLLECLDIAVHAPSGTNRQPWRFVIVQDADTRQAIAEYYRKAFSAYLSARTPRPDQLGDLESGRYLADHLHEVPALVLVCSLGRPPADGNAHRLASFYGSIYPAVWNFLLALHDRGMGATMTTAHLVYEREIADLLSIPFDEVTQVALLPVAHLRPGSASPAPRRAPADEVTYWDRWNA</sequence>
<dbReference type="CDD" id="cd02062">
    <property type="entry name" value="Nitro_FMN_reductase"/>
    <property type="match status" value="1"/>
</dbReference>
<dbReference type="InterPro" id="IPR000415">
    <property type="entry name" value="Nitroreductase-like"/>
</dbReference>
<feature type="domain" description="Nitroreductase" evidence="4">
    <location>
        <begin position="15"/>
        <end position="175"/>
    </location>
</feature>
<dbReference type="Pfam" id="PF00881">
    <property type="entry name" value="Nitroreductase"/>
    <property type="match status" value="1"/>
</dbReference>
<dbReference type="EMBL" id="QNRE01000009">
    <property type="protein sequence ID" value="RBO88423.1"/>
    <property type="molecule type" value="Genomic_DNA"/>
</dbReference>
<evidence type="ECO:0000256" key="3">
    <source>
        <dbReference type="ARBA" id="ARBA00023002"/>
    </source>
</evidence>
<keyword evidence="6" id="KW-1185">Reference proteome</keyword>
<dbReference type="Gene3D" id="3.40.109.10">
    <property type="entry name" value="NADH Oxidase"/>
    <property type="match status" value="1"/>
</dbReference>
<gene>
    <name evidence="5" type="ORF">DFR74_109191</name>
</gene>
<evidence type="ECO:0000259" key="4">
    <source>
        <dbReference type="Pfam" id="PF00881"/>
    </source>
</evidence>
<protein>
    <submittedName>
        <fullName evidence="5">Nitroreductase</fullName>
    </submittedName>
</protein>